<dbReference type="Gene3D" id="3.40.710.10">
    <property type="entry name" value="DD-peptidase/beta-lactamase superfamily"/>
    <property type="match status" value="2"/>
</dbReference>
<dbReference type="Pfam" id="PF00912">
    <property type="entry name" value="Transgly"/>
    <property type="match status" value="1"/>
</dbReference>
<evidence type="ECO:0000256" key="1">
    <source>
        <dbReference type="ARBA" id="ARBA00004249"/>
    </source>
</evidence>
<gene>
    <name evidence="31" type="ORF">NE863_26605</name>
</gene>
<evidence type="ECO:0000259" key="28">
    <source>
        <dbReference type="Pfam" id="PF00905"/>
    </source>
</evidence>
<dbReference type="AlphaFoldDB" id="A0A9Q8YD33"/>
<keyword evidence="10" id="KW-0645">Protease</keyword>
<dbReference type="RefSeq" id="WP_252160719.1">
    <property type="nucleotide sequence ID" value="NZ_CP098808.1"/>
</dbReference>
<dbReference type="GO" id="GO:0009252">
    <property type="term" value="P:peptidoglycan biosynthetic process"/>
    <property type="evidence" value="ECO:0007669"/>
    <property type="project" value="UniProtKB-KW"/>
</dbReference>
<keyword evidence="22" id="KW-0961">Cell wall biogenesis/degradation</keyword>
<evidence type="ECO:0000256" key="4">
    <source>
        <dbReference type="ARBA" id="ARBA00007739"/>
    </source>
</evidence>
<comment type="similarity">
    <text evidence="3">In the C-terminal section; belongs to the transpeptidase family.</text>
</comment>
<keyword evidence="11" id="KW-0328">Glycosyltransferase</keyword>
<proteinExistence type="inferred from homology"/>
<organism evidence="31 32">
    <name type="scientific">Ensifer adhaerens</name>
    <name type="common">Sinorhizobium morelense</name>
    <dbReference type="NCBI Taxonomy" id="106592"/>
    <lineage>
        <taxon>Bacteria</taxon>
        <taxon>Pseudomonadati</taxon>
        <taxon>Pseudomonadota</taxon>
        <taxon>Alphaproteobacteria</taxon>
        <taxon>Hyphomicrobiales</taxon>
        <taxon>Rhizobiaceae</taxon>
        <taxon>Sinorhizobium/Ensifer group</taxon>
        <taxon>Ensifer</taxon>
    </lineage>
</organism>
<evidence type="ECO:0000256" key="23">
    <source>
        <dbReference type="ARBA" id="ARBA00034000"/>
    </source>
</evidence>
<keyword evidence="19" id="KW-0472">Membrane</keyword>
<evidence type="ECO:0000256" key="6">
    <source>
        <dbReference type="ARBA" id="ARBA00018638"/>
    </source>
</evidence>
<keyword evidence="20" id="KW-0046">Antibiotic resistance</keyword>
<feature type="domain" description="Penicillin-binding protein OB-like" evidence="30">
    <location>
        <begin position="321"/>
        <end position="436"/>
    </location>
</feature>
<dbReference type="InterPro" id="IPR050396">
    <property type="entry name" value="Glycosyltr_51/Transpeptidase"/>
</dbReference>
<dbReference type="Gene3D" id="1.10.3810.10">
    <property type="entry name" value="Biosynthetic peptidoglycan transglycosylase-like"/>
    <property type="match status" value="1"/>
</dbReference>
<keyword evidence="18" id="KW-1133">Transmembrane helix</keyword>
<dbReference type="PANTHER" id="PTHR32282">
    <property type="entry name" value="BINDING PROTEIN TRANSPEPTIDASE, PUTATIVE-RELATED"/>
    <property type="match status" value="1"/>
</dbReference>
<protein>
    <recommendedName>
        <fullName evidence="6">Penicillin-binding protein 1A</fullName>
        <ecNumber evidence="24">2.4.99.28</ecNumber>
        <ecNumber evidence="5">3.4.16.4</ecNumber>
    </recommendedName>
</protein>
<dbReference type="SUPFAM" id="SSF53955">
    <property type="entry name" value="Lysozyme-like"/>
    <property type="match status" value="1"/>
</dbReference>
<evidence type="ECO:0000256" key="11">
    <source>
        <dbReference type="ARBA" id="ARBA00022676"/>
    </source>
</evidence>
<keyword evidence="17" id="KW-0573">Peptidoglycan synthesis</keyword>
<keyword evidence="13" id="KW-0812">Transmembrane</keyword>
<dbReference type="InterPro" id="IPR001264">
    <property type="entry name" value="Glyco_trans_51"/>
</dbReference>
<evidence type="ECO:0000256" key="20">
    <source>
        <dbReference type="ARBA" id="ARBA00023251"/>
    </source>
</evidence>
<comment type="subcellular location">
    <subcellularLocation>
        <location evidence="1">Cell inner membrane</location>
        <topology evidence="1">Single-pass type II membrane protein</topology>
    </subcellularLocation>
</comment>
<dbReference type="GO" id="GO:0008955">
    <property type="term" value="F:peptidoglycan glycosyltransferase activity"/>
    <property type="evidence" value="ECO:0007669"/>
    <property type="project" value="UniProtKB-EC"/>
</dbReference>
<sequence length="818" mass="87704">MKLLVNLLGTCLNLTVVVALAAASLVAALTRHLPDHRTLANWEPAVTSRLYAADGTMVAELARERRLFLPIATIPARVRQAFLSAEDKNFYTHPGIDVASIGTALFANLANYGSGRRMIGGSTITQQIAKNFLLTSDRTVERKLREAILSLRIDQTYSKDRILELYLNDIYLGRGAYGVAQAALTYFDKPVSELSVAEAAFLAALPKAPNNYDPDRQAERATGRRNWVIDQMRQNGVIDTAAAAKASASSLGVRQRQQSPAVASSDYFTEDVRRQLNARYGDAALYTAGFSVRTTLDPRLQVAAMTALRKGLVAYDQAKGYRGPVARLPSTGNWAPALARLQPLADVPEWRLGVVLATDKDGAEIGLRPTVAERSGALGTNETIRLGRAGMAWALCRSAKAKRGCAAGPDGALAPGDVVYVEKAGDGYLLRQPPLVQGALVSMDPNTGRVLAVAGGFSYAQSEFNRATQAYRQPGSSFKPFVYAAALDNGYAPTTLVMDAPIALADGAGRMWKPKNYDGRFSGPSTLRVGLENSRNLMTVRLARHLGMDLVADYGKRFGIYDELKPYLPMSLGAGETTLLRLVSAYAVIANGGRAVTPSMVDRVQDRYGRTIFRHDQRKCDACNASDWTGQEEPMPVDDRDYVLDPMTAYQVTSMLRGVVERGTARNVGSLGVPIAGKTGTTNDEKDVWFVGYTPDIVTGVFLGYDTPKPMGYGETGGGLAAPIFIDFMKVALAGRAAADFHAPTGMMVEATDRKSGQPVPAGTPGAILESFKPGTAPCAGGCPVIDGFETASTSATADADLTPEQRAKLLTNSNGLY</sequence>
<dbReference type="Pfam" id="PF17092">
    <property type="entry name" value="PCB_OB"/>
    <property type="match status" value="1"/>
</dbReference>
<dbReference type="EC" id="2.4.99.28" evidence="24"/>
<feature type="signal peptide" evidence="27">
    <location>
        <begin position="1"/>
        <end position="21"/>
    </location>
</feature>
<evidence type="ECO:0000256" key="25">
    <source>
        <dbReference type="ARBA" id="ARBA00049902"/>
    </source>
</evidence>
<dbReference type="GO" id="GO:0071555">
    <property type="term" value="P:cell wall organization"/>
    <property type="evidence" value="ECO:0007669"/>
    <property type="project" value="UniProtKB-KW"/>
</dbReference>
<dbReference type="InterPro" id="IPR001460">
    <property type="entry name" value="PCN-bd_Tpept"/>
</dbReference>
<evidence type="ECO:0000256" key="22">
    <source>
        <dbReference type="ARBA" id="ARBA00023316"/>
    </source>
</evidence>
<dbReference type="GO" id="GO:0046677">
    <property type="term" value="P:response to antibiotic"/>
    <property type="evidence" value="ECO:0007669"/>
    <property type="project" value="UniProtKB-KW"/>
</dbReference>
<evidence type="ECO:0000256" key="10">
    <source>
        <dbReference type="ARBA" id="ARBA00022670"/>
    </source>
</evidence>
<dbReference type="EMBL" id="CP098808">
    <property type="protein sequence ID" value="USJ26031.1"/>
    <property type="molecule type" value="Genomic_DNA"/>
</dbReference>
<reference evidence="31" key="1">
    <citation type="submission" date="2022-06" db="EMBL/GenBank/DDBJ databases">
        <title>Physiological and biochemical characterization and genomic elucidation of a strain of the genus Ensifer adhaerens M8 that combines arsenic oxidation and chromium reduction.</title>
        <authorList>
            <person name="Li X."/>
            <person name="Yu c."/>
        </authorList>
    </citation>
    <scope>NUCLEOTIDE SEQUENCE</scope>
    <source>
        <strain evidence="31">M8</strain>
        <plasmid evidence="31">pA</plasmid>
    </source>
</reference>
<comment type="catalytic activity">
    <reaction evidence="25">
        <text>[GlcNAc-(1-&gt;4)-Mur2Ac(oyl-L-Ala-gamma-D-Glu-L-Lys-D-Ala-D-Ala)](n)-di-trans,octa-cis-undecaprenyl diphosphate + beta-D-GlcNAc-(1-&gt;4)-Mur2Ac(oyl-L-Ala-gamma-D-Glu-L-Lys-D-Ala-D-Ala)-di-trans,octa-cis-undecaprenyl diphosphate = [GlcNAc-(1-&gt;4)-Mur2Ac(oyl-L-Ala-gamma-D-Glu-L-Lys-D-Ala-D-Ala)](n+1)-di-trans,octa-cis-undecaprenyl diphosphate + di-trans,octa-cis-undecaprenyl diphosphate + H(+)</text>
        <dbReference type="Rhea" id="RHEA:23708"/>
        <dbReference type="Rhea" id="RHEA-COMP:9602"/>
        <dbReference type="Rhea" id="RHEA-COMP:9603"/>
        <dbReference type="ChEBI" id="CHEBI:15378"/>
        <dbReference type="ChEBI" id="CHEBI:58405"/>
        <dbReference type="ChEBI" id="CHEBI:60033"/>
        <dbReference type="ChEBI" id="CHEBI:78435"/>
        <dbReference type="EC" id="2.4.99.28"/>
    </reaction>
</comment>
<dbReference type="NCBIfam" id="TIGR02074">
    <property type="entry name" value="PBP_1a_fam"/>
    <property type="match status" value="1"/>
</dbReference>
<keyword evidence="8" id="KW-0997">Cell inner membrane</keyword>
<evidence type="ECO:0000256" key="18">
    <source>
        <dbReference type="ARBA" id="ARBA00022989"/>
    </source>
</evidence>
<dbReference type="GO" id="GO:0009002">
    <property type="term" value="F:serine-type D-Ala-D-Ala carboxypeptidase activity"/>
    <property type="evidence" value="ECO:0007669"/>
    <property type="project" value="UniProtKB-EC"/>
</dbReference>
<dbReference type="InterPro" id="IPR023346">
    <property type="entry name" value="Lysozyme-like_dom_sf"/>
</dbReference>
<keyword evidence="21" id="KW-0511">Multifunctional enzyme</keyword>
<keyword evidence="27" id="KW-0732">Signal</keyword>
<dbReference type="Proteomes" id="UP001055460">
    <property type="component" value="Plasmid pA"/>
</dbReference>
<comment type="pathway">
    <text evidence="26">Glycan biosynthesis.</text>
</comment>
<dbReference type="InterPro" id="IPR031376">
    <property type="entry name" value="PCB_OB"/>
</dbReference>
<dbReference type="Pfam" id="PF00905">
    <property type="entry name" value="Transpeptidase"/>
    <property type="match status" value="1"/>
</dbReference>
<dbReference type="InterPro" id="IPR036950">
    <property type="entry name" value="PBP_transglycosylase"/>
</dbReference>
<keyword evidence="9" id="KW-0121">Carboxypeptidase</keyword>
<feature type="domain" description="Glycosyl transferase family 51" evidence="29">
    <location>
        <begin position="55"/>
        <end position="232"/>
    </location>
</feature>
<evidence type="ECO:0000256" key="13">
    <source>
        <dbReference type="ARBA" id="ARBA00022692"/>
    </source>
</evidence>
<evidence type="ECO:0000256" key="3">
    <source>
        <dbReference type="ARBA" id="ARBA00007090"/>
    </source>
</evidence>
<dbReference type="GO" id="GO:0006508">
    <property type="term" value="P:proteolysis"/>
    <property type="evidence" value="ECO:0007669"/>
    <property type="project" value="UniProtKB-KW"/>
</dbReference>
<evidence type="ECO:0000256" key="26">
    <source>
        <dbReference type="ARBA" id="ARBA00060592"/>
    </source>
</evidence>
<dbReference type="PANTHER" id="PTHR32282:SF27">
    <property type="entry name" value="PENICILLIN-BINDING PROTEIN 1A"/>
    <property type="match status" value="1"/>
</dbReference>
<comment type="similarity">
    <text evidence="4">In the N-terminal section; belongs to the glycosyltransferase 51 family.</text>
</comment>
<dbReference type="FunFam" id="1.10.3810.10:FF:000003">
    <property type="entry name" value="Penicillin-binding protein 1a"/>
    <property type="match status" value="1"/>
</dbReference>
<evidence type="ECO:0000256" key="5">
    <source>
        <dbReference type="ARBA" id="ARBA00012448"/>
    </source>
</evidence>
<evidence type="ECO:0000256" key="9">
    <source>
        <dbReference type="ARBA" id="ARBA00022645"/>
    </source>
</evidence>
<evidence type="ECO:0000256" key="15">
    <source>
        <dbReference type="ARBA" id="ARBA00022960"/>
    </source>
</evidence>
<evidence type="ECO:0000256" key="12">
    <source>
        <dbReference type="ARBA" id="ARBA00022679"/>
    </source>
</evidence>
<keyword evidence="14" id="KW-0378">Hydrolase</keyword>
<evidence type="ECO:0000256" key="17">
    <source>
        <dbReference type="ARBA" id="ARBA00022984"/>
    </source>
</evidence>
<evidence type="ECO:0000256" key="24">
    <source>
        <dbReference type="ARBA" id="ARBA00044770"/>
    </source>
</evidence>
<evidence type="ECO:0000256" key="27">
    <source>
        <dbReference type="SAM" id="SignalP"/>
    </source>
</evidence>
<accession>A0A9Q8YD33</accession>
<comment type="catalytic activity">
    <reaction evidence="23">
        <text>Preferential cleavage: (Ac)2-L-Lys-D-Ala-|-D-Ala. Also transpeptidation of peptidyl-alanyl moieties that are N-acyl substituents of D-alanine.</text>
        <dbReference type="EC" id="3.4.16.4"/>
    </reaction>
</comment>
<feature type="domain" description="Penicillin-binding protein transpeptidase" evidence="28">
    <location>
        <begin position="438"/>
        <end position="730"/>
    </location>
</feature>
<evidence type="ECO:0000259" key="30">
    <source>
        <dbReference type="Pfam" id="PF17092"/>
    </source>
</evidence>
<evidence type="ECO:0000256" key="21">
    <source>
        <dbReference type="ARBA" id="ARBA00023268"/>
    </source>
</evidence>
<evidence type="ECO:0000256" key="7">
    <source>
        <dbReference type="ARBA" id="ARBA00022475"/>
    </source>
</evidence>
<feature type="chain" id="PRO_5040227012" description="Penicillin-binding protein 1A" evidence="27">
    <location>
        <begin position="22"/>
        <end position="818"/>
    </location>
</feature>
<dbReference type="GO" id="GO:0008360">
    <property type="term" value="P:regulation of cell shape"/>
    <property type="evidence" value="ECO:0007669"/>
    <property type="project" value="UniProtKB-KW"/>
</dbReference>
<dbReference type="SUPFAM" id="SSF56601">
    <property type="entry name" value="beta-lactamase/transpeptidase-like"/>
    <property type="match status" value="1"/>
</dbReference>
<evidence type="ECO:0000256" key="19">
    <source>
        <dbReference type="ARBA" id="ARBA00023136"/>
    </source>
</evidence>
<dbReference type="InterPro" id="IPR012338">
    <property type="entry name" value="Beta-lactam/transpept-like"/>
</dbReference>
<keyword evidence="31" id="KW-0614">Plasmid</keyword>
<dbReference type="GO" id="GO:0005886">
    <property type="term" value="C:plasma membrane"/>
    <property type="evidence" value="ECO:0007669"/>
    <property type="project" value="UniProtKB-SubCell"/>
</dbReference>
<evidence type="ECO:0000256" key="14">
    <source>
        <dbReference type="ARBA" id="ARBA00022801"/>
    </source>
</evidence>
<evidence type="ECO:0000259" key="29">
    <source>
        <dbReference type="Pfam" id="PF00912"/>
    </source>
</evidence>
<name>A0A9Q8YD33_ENSAD</name>
<evidence type="ECO:0000313" key="31">
    <source>
        <dbReference type="EMBL" id="USJ26031.1"/>
    </source>
</evidence>
<geneLocation type="plasmid" evidence="31 32">
    <name>pA</name>
</geneLocation>
<evidence type="ECO:0000256" key="16">
    <source>
        <dbReference type="ARBA" id="ARBA00022968"/>
    </source>
</evidence>
<evidence type="ECO:0000256" key="8">
    <source>
        <dbReference type="ARBA" id="ARBA00022519"/>
    </source>
</evidence>
<dbReference type="GO" id="GO:0030288">
    <property type="term" value="C:outer membrane-bounded periplasmic space"/>
    <property type="evidence" value="ECO:0007669"/>
    <property type="project" value="TreeGrafter"/>
</dbReference>
<dbReference type="GO" id="GO:0008658">
    <property type="term" value="F:penicillin binding"/>
    <property type="evidence" value="ECO:0007669"/>
    <property type="project" value="InterPro"/>
</dbReference>
<evidence type="ECO:0000256" key="2">
    <source>
        <dbReference type="ARBA" id="ARBA00004752"/>
    </source>
</evidence>
<keyword evidence="12" id="KW-0808">Transferase</keyword>
<dbReference type="EC" id="3.4.16.4" evidence="5"/>
<keyword evidence="15" id="KW-0133">Cell shape</keyword>
<comment type="pathway">
    <text evidence="2">Cell wall biogenesis; peptidoglycan biosynthesis.</text>
</comment>
<evidence type="ECO:0000313" key="32">
    <source>
        <dbReference type="Proteomes" id="UP001055460"/>
    </source>
</evidence>
<keyword evidence="16" id="KW-0735">Signal-anchor</keyword>
<keyword evidence="7" id="KW-1003">Cell membrane</keyword>